<evidence type="ECO:0000313" key="9">
    <source>
        <dbReference type="Proteomes" id="UP000694412"/>
    </source>
</evidence>
<dbReference type="Gene3D" id="2.10.25.10">
    <property type="entry name" value="Laminin"/>
    <property type="match status" value="2"/>
</dbReference>
<evidence type="ECO:0000259" key="7">
    <source>
        <dbReference type="PROSITE" id="PS51364"/>
    </source>
</evidence>
<reference evidence="8" key="2">
    <citation type="submission" date="2025-09" db="UniProtKB">
        <authorList>
            <consortium name="Ensembl"/>
        </authorList>
    </citation>
    <scope>IDENTIFICATION</scope>
</reference>
<sequence length="266" mass="28962">MDECRMFAPHLCRGGVCINAAPGFSCYCPTGYYYEREHLQCVGGCPHSIPNPNPNPNPHPVLIPVLTPVPPQSQPTPPNPAPADNDECRDEADLEPCVGGRCVNTVGSYYCVCSPPLVLDGAQRRCVPNDTRKEAVGLCWQEVGPDLVCGRPRLDRALPYSECCCLYGAAWGMDCALCPARDSASHRIPCSHIPHSPYPIAPYAIPCSPTSHTPYPYSHNRVSHQPPIKLCPPSILRCRQGALLPPTPYFPPHPIPPLVSSHTPTF</sequence>
<keyword evidence="4" id="KW-1015">Disulfide bond</keyword>
<dbReference type="InterPro" id="IPR049883">
    <property type="entry name" value="NOTCH1_EGF-like"/>
</dbReference>
<evidence type="ECO:0000313" key="8">
    <source>
        <dbReference type="Ensembl" id="ENSCJPP00005000976.1"/>
    </source>
</evidence>
<dbReference type="FunFam" id="2.10.25.10:FF:000115">
    <property type="entry name" value="latent-transforming growth factor beta-binding protein 4 isoform X2"/>
    <property type="match status" value="1"/>
</dbReference>
<name>A0A8C2SMH2_COTJA</name>
<dbReference type="SUPFAM" id="SSF57196">
    <property type="entry name" value="EGF/Laminin"/>
    <property type="match status" value="2"/>
</dbReference>
<dbReference type="GO" id="GO:0005509">
    <property type="term" value="F:calcium ion binding"/>
    <property type="evidence" value="ECO:0007669"/>
    <property type="project" value="InterPro"/>
</dbReference>
<protein>
    <recommendedName>
        <fullName evidence="7">TB domain-containing protein</fullName>
    </recommendedName>
</protein>
<evidence type="ECO:0000256" key="1">
    <source>
        <dbReference type="ARBA" id="ARBA00022536"/>
    </source>
</evidence>
<keyword evidence="1" id="KW-0245">EGF-like domain</keyword>
<keyword evidence="2" id="KW-0732">Signal</keyword>
<dbReference type="InterPro" id="IPR001881">
    <property type="entry name" value="EGF-like_Ca-bd_dom"/>
</dbReference>
<dbReference type="Gene3D" id="3.90.290.10">
    <property type="entry name" value="TGF-beta binding (TB) domain"/>
    <property type="match status" value="1"/>
</dbReference>
<dbReference type="InterPro" id="IPR000152">
    <property type="entry name" value="EGF-type_Asp/Asn_hydroxyl_site"/>
</dbReference>
<feature type="domain" description="TB" evidence="7">
    <location>
        <begin position="137"/>
        <end position="190"/>
    </location>
</feature>
<dbReference type="GeneTree" id="ENSGT00940000158234"/>
<evidence type="ECO:0000256" key="3">
    <source>
        <dbReference type="ARBA" id="ARBA00022737"/>
    </source>
</evidence>
<feature type="compositionally biased region" description="Pro residues" evidence="6">
    <location>
        <begin position="67"/>
        <end position="81"/>
    </location>
</feature>
<dbReference type="Pfam" id="PF00683">
    <property type="entry name" value="TB"/>
    <property type="match status" value="1"/>
</dbReference>
<organism evidence="8 9">
    <name type="scientific">Coturnix japonica</name>
    <name type="common">Japanese quail</name>
    <name type="synonym">Coturnix coturnix japonica</name>
    <dbReference type="NCBI Taxonomy" id="93934"/>
    <lineage>
        <taxon>Eukaryota</taxon>
        <taxon>Metazoa</taxon>
        <taxon>Chordata</taxon>
        <taxon>Craniata</taxon>
        <taxon>Vertebrata</taxon>
        <taxon>Euteleostomi</taxon>
        <taxon>Archelosauria</taxon>
        <taxon>Archosauria</taxon>
        <taxon>Dinosauria</taxon>
        <taxon>Saurischia</taxon>
        <taxon>Theropoda</taxon>
        <taxon>Coelurosauria</taxon>
        <taxon>Aves</taxon>
        <taxon>Neognathae</taxon>
        <taxon>Galloanserae</taxon>
        <taxon>Galliformes</taxon>
        <taxon>Phasianidae</taxon>
        <taxon>Perdicinae</taxon>
        <taxon>Coturnix</taxon>
    </lineage>
</organism>
<dbReference type="PROSITE" id="PS01187">
    <property type="entry name" value="EGF_CA"/>
    <property type="match status" value="1"/>
</dbReference>
<accession>A0A8C2SMH2</accession>
<dbReference type="PROSITE" id="PS00010">
    <property type="entry name" value="ASX_HYDROXYL"/>
    <property type="match status" value="1"/>
</dbReference>
<proteinExistence type="predicted"/>
<dbReference type="InterPro" id="IPR018097">
    <property type="entry name" value="EGF_Ca-bd_CS"/>
</dbReference>
<dbReference type="CDD" id="cd00054">
    <property type="entry name" value="EGF_CA"/>
    <property type="match status" value="1"/>
</dbReference>
<dbReference type="InterPro" id="IPR017878">
    <property type="entry name" value="TB_dom"/>
</dbReference>
<keyword evidence="9" id="KW-1185">Reference proteome</keyword>
<evidence type="ECO:0000256" key="5">
    <source>
        <dbReference type="ARBA" id="ARBA00023180"/>
    </source>
</evidence>
<dbReference type="Pfam" id="PF07645">
    <property type="entry name" value="EGF_CA"/>
    <property type="match status" value="2"/>
</dbReference>
<dbReference type="SMART" id="SM00181">
    <property type="entry name" value="EGF"/>
    <property type="match status" value="2"/>
</dbReference>
<dbReference type="Ensembl" id="ENSCJPT00005001710.1">
    <property type="protein sequence ID" value="ENSCJPP00005000976.1"/>
    <property type="gene ID" value="ENSCJPG00005001066.1"/>
</dbReference>
<evidence type="ECO:0000256" key="2">
    <source>
        <dbReference type="ARBA" id="ARBA00022729"/>
    </source>
</evidence>
<dbReference type="PROSITE" id="PS51364">
    <property type="entry name" value="TB"/>
    <property type="match status" value="1"/>
</dbReference>
<reference evidence="8" key="1">
    <citation type="submission" date="2025-08" db="UniProtKB">
        <authorList>
            <consortium name="Ensembl"/>
        </authorList>
    </citation>
    <scope>IDENTIFICATION</scope>
</reference>
<keyword evidence="3" id="KW-0677">Repeat</keyword>
<evidence type="ECO:0000256" key="4">
    <source>
        <dbReference type="ARBA" id="ARBA00023157"/>
    </source>
</evidence>
<dbReference type="AlphaFoldDB" id="A0A8C2SMH2"/>
<evidence type="ECO:0000256" key="6">
    <source>
        <dbReference type="SAM" id="MobiDB-lite"/>
    </source>
</evidence>
<dbReference type="SUPFAM" id="SSF57581">
    <property type="entry name" value="TB module/8-cys domain"/>
    <property type="match status" value="1"/>
</dbReference>
<dbReference type="SMART" id="SM00179">
    <property type="entry name" value="EGF_CA"/>
    <property type="match status" value="2"/>
</dbReference>
<feature type="region of interest" description="Disordered" evidence="6">
    <location>
        <begin position="67"/>
        <end position="86"/>
    </location>
</feature>
<keyword evidence="5" id="KW-0325">Glycoprotein</keyword>
<dbReference type="InterPro" id="IPR000742">
    <property type="entry name" value="EGF"/>
</dbReference>
<dbReference type="InterPro" id="IPR036773">
    <property type="entry name" value="TB_dom_sf"/>
</dbReference>
<dbReference type="Proteomes" id="UP000694412">
    <property type="component" value="Unassembled WGS sequence"/>
</dbReference>